<protein>
    <submittedName>
        <fullName evidence="2">Uncharacterized protein</fullName>
    </submittedName>
</protein>
<reference evidence="2 3" key="1">
    <citation type="submission" date="2019-01" db="EMBL/GenBank/DDBJ databases">
        <title>Draft genome sequence of Psathyrella aberdarensis IHI B618.</title>
        <authorList>
            <person name="Buettner E."/>
            <person name="Kellner H."/>
        </authorList>
    </citation>
    <scope>NUCLEOTIDE SEQUENCE [LARGE SCALE GENOMIC DNA]</scope>
    <source>
        <strain evidence="2 3">IHI B618</strain>
    </source>
</reference>
<gene>
    <name evidence="2" type="ORF">EST38_g7243</name>
</gene>
<feature type="compositionally biased region" description="Acidic residues" evidence="1">
    <location>
        <begin position="173"/>
        <end position="189"/>
    </location>
</feature>
<name>A0A4Q2DHH3_9AGAR</name>
<feature type="compositionally biased region" description="Acidic residues" evidence="1">
    <location>
        <begin position="150"/>
        <end position="163"/>
    </location>
</feature>
<accession>A0A4Q2DHH3</accession>
<dbReference type="Proteomes" id="UP000290288">
    <property type="component" value="Unassembled WGS sequence"/>
</dbReference>
<keyword evidence="3" id="KW-1185">Reference proteome</keyword>
<dbReference type="AlphaFoldDB" id="A0A4Q2DHH3"/>
<comment type="caution">
    <text evidence="2">The sequence shown here is derived from an EMBL/GenBank/DDBJ whole genome shotgun (WGS) entry which is preliminary data.</text>
</comment>
<evidence type="ECO:0000313" key="3">
    <source>
        <dbReference type="Proteomes" id="UP000290288"/>
    </source>
</evidence>
<evidence type="ECO:0000256" key="1">
    <source>
        <dbReference type="SAM" id="MobiDB-lite"/>
    </source>
</evidence>
<sequence>MGCTPGVDLGCDSVAEAKCEGRKKVSNGDGKAQLFNKLAEVIFKADNINTKTQEDYLADPKRYAKSTQQQFSRLKKKYGEVCAQFKETGGGSKAFLTQGSDAANLEAEILQDWPFYANLHVMWSELPNYNPVVASLFEKPSKPKKSPSETLDDADELLEDGEGNETGRLRPEGEDDPSSDFCTTEDDNMDPTLVSTAEALTATATVKPEPSKVKSKATNVKTDVKPTKLHSYKSGKGKKRPYTNSSDFDGLDELEAIELKEESK</sequence>
<evidence type="ECO:0000313" key="2">
    <source>
        <dbReference type="EMBL" id="RXW18612.1"/>
    </source>
</evidence>
<dbReference type="STRING" id="2316362.A0A4Q2DHH3"/>
<feature type="region of interest" description="Disordered" evidence="1">
    <location>
        <begin position="139"/>
        <end position="251"/>
    </location>
</feature>
<feature type="compositionally biased region" description="Basic residues" evidence="1">
    <location>
        <begin position="227"/>
        <end position="241"/>
    </location>
</feature>
<organism evidence="2 3">
    <name type="scientific">Candolleomyces aberdarensis</name>
    <dbReference type="NCBI Taxonomy" id="2316362"/>
    <lineage>
        <taxon>Eukaryota</taxon>
        <taxon>Fungi</taxon>
        <taxon>Dikarya</taxon>
        <taxon>Basidiomycota</taxon>
        <taxon>Agaricomycotina</taxon>
        <taxon>Agaricomycetes</taxon>
        <taxon>Agaricomycetidae</taxon>
        <taxon>Agaricales</taxon>
        <taxon>Agaricineae</taxon>
        <taxon>Psathyrellaceae</taxon>
        <taxon>Candolleomyces</taxon>
    </lineage>
</organism>
<dbReference type="EMBL" id="SDEE01000253">
    <property type="protein sequence ID" value="RXW18612.1"/>
    <property type="molecule type" value="Genomic_DNA"/>
</dbReference>
<dbReference type="OrthoDB" id="3269075at2759"/>
<proteinExistence type="predicted"/>